<gene>
    <name evidence="2" type="ORF">AZO1586I_1718</name>
</gene>
<dbReference type="Proteomes" id="UP000626656">
    <property type="component" value="Unassembled WGS sequence"/>
</dbReference>
<evidence type="ECO:0000259" key="1">
    <source>
        <dbReference type="Pfam" id="PF13936"/>
    </source>
</evidence>
<dbReference type="EMBL" id="CAHJWF010000362">
    <property type="protein sequence ID" value="CAB5506942.1"/>
    <property type="molecule type" value="Genomic_DNA"/>
</dbReference>
<name>A0ABN7GCB2_9GAMM</name>
<dbReference type="Pfam" id="PF13936">
    <property type="entry name" value="HTH_38"/>
    <property type="match status" value="1"/>
</dbReference>
<proteinExistence type="predicted"/>
<organism evidence="2 3">
    <name type="scientific">Bathymodiolus thermophilus thioautotrophic gill symbiont</name>
    <dbReference type="NCBI Taxonomy" id="2360"/>
    <lineage>
        <taxon>Bacteria</taxon>
        <taxon>Pseudomonadati</taxon>
        <taxon>Pseudomonadota</taxon>
        <taxon>Gammaproteobacteria</taxon>
        <taxon>sulfur-oxidizing symbionts</taxon>
    </lineage>
</organism>
<feature type="domain" description="Transposase IS30-like HTH" evidence="1">
    <location>
        <begin position="3"/>
        <end position="46"/>
    </location>
</feature>
<comment type="caution">
    <text evidence="2">The sequence shown here is derived from an EMBL/GenBank/DDBJ whole genome shotgun (WGS) entry which is preliminary data.</text>
</comment>
<accession>A0ABN7GCB2</accession>
<reference evidence="2 3" key="1">
    <citation type="submission" date="2020-05" db="EMBL/GenBank/DDBJ databases">
        <authorList>
            <person name="Petersen J."/>
            <person name="Sayavedra L."/>
        </authorList>
    </citation>
    <scope>NUCLEOTIDE SEQUENCE [LARGE SCALE GENOMIC DNA]</scope>
    <source>
        <strain evidence="2">B azoricus SOX ET2 1586I</strain>
    </source>
</reference>
<evidence type="ECO:0000313" key="3">
    <source>
        <dbReference type="Proteomes" id="UP000626656"/>
    </source>
</evidence>
<dbReference type="InterPro" id="IPR025246">
    <property type="entry name" value="IS30-like_HTH"/>
</dbReference>
<evidence type="ECO:0000313" key="2">
    <source>
        <dbReference type="EMBL" id="CAB5506942.1"/>
    </source>
</evidence>
<protein>
    <recommendedName>
        <fullName evidence="1">Transposase IS30-like HTH domain-containing protein</fullName>
    </recommendedName>
</protein>
<sequence length="56" mass="6588">MKKYTQLTCEQRYHTYLLNKQGYSQTFIAKSMGRNKSTISRELSRNTGVRNQLWGA</sequence>
<keyword evidence="3" id="KW-1185">Reference proteome</keyword>